<protein>
    <submittedName>
        <fullName evidence="13">Putative transposase</fullName>
    </submittedName>
</protein>
<dbReference type="NCBIfam" id="TIGR01766">
    <property type="entry name" value="IS200/IS605 family accessory protein TnpB-like domain"/>
    <property type="match status" value="1"/>
</dbReference>
<dbReference type="Pfam" id="PF01385">
    <property type="entry name" value="OrfB_IS605"/>
    <property type="match status" value="1"/>
</dbReference>
<dbReference type="Pfam" id="PF12323">
    <property type="entry name" value="HTH_OrfB_IS605"/>
    <property type="match status" value="1"/>
</dbReference>
<evidence type="ECO:0000256" key="1">
    <source>
        <dbReference type="ARBA" id="ARBA00008761"/>
    </source>
</evidence>
<evidence type="ECO:0000313" key="13">
    <source>
        <dbReference type="EMBL" id="SFC33751.1"/>
    </source>
</evidence>
<feature type="domain" description="Probable transposase IS891/IS1136/IS1341" evidence="10">
    <location>
        <begin position="200"/>
        <end position="308"/>
    </location>
</feature>
<evidence type="ECO:0000256" key="7">
    <source>
        <dbReference type="ARBA" id="ARBA00023172"/>
    </source>
</evidence>
<dbReference type="GO" id="GO:0006310">
    <property type="term" value="P:DNA recombination"/>
    <property type="evidence" value="ECO:0007669"/>
    <property type="project" value="UniProtKB-KW"/>
</dbReference>
<dbReference type="RefSeq" id="WP_229408677.1">
    <property type="nucleotide sequence ID" value="NZ_FOLD01000005.1"/>
</dbReference>
<reference evidence="14" key="1">
    <citation type="submission" date="2016-10" db="EMBL/GenBank/DDBJ databases">
        <authorList>
            <person name="Varghese N."/>
            <person name="Submissions S."/>
        </authorList>
    </citation>
    <scope>NUCLEOTIDE SEQUENCE [LARGE SCALE GENOMIC DNA]</scope>
    <source>
        <strain evidence="14">CGMCC 1.12041</strain>
    </source>
</reference>
<feature type="domain" description="Cas12f1-like TNB" evidence="11">
    <location>
        <begin position="320"/>
        <end position="387"/>
    </location>
</feature>
<dbReference type="GO" id="GO:0003677">
    <property type="term" value="F:DNA binding"/>
    <property type="evidence" value="ECO:0007669"/>
    <property type="project" value="UniProtKB-KW"/>
</dbReference>
<dbReference type="InterPro" id="IPR001959">
    <property type="entry name" value="Transposase"/>
</dbReference>
<evidence type="ECO:0000256" key="2">
    <source>
        <dbReference type="ARBA" id="ARBA00011044"/>
    </source>
</evidence>
<feature type="region of interest" description="Disordered" evidence="9">
    <location>
        <begin position="400"/>
        <end position="426"/>
    </location>
</feature>
<dbReference type="Pfam" id="PF07282">
    <property type="entry name" value="Cas12f1-like_TNB"/>
    <property type="match status" value="1"/>
</dbReference>
<evidence type="ECO:0000313" key="14">
    <source>
        <dbReference type="Proteomes" id="UP000198639"/>
    </source>
</evidence>
<evidence type="ECO:0000256" key="6">
    <source>
        <dbReference type="ARBA" id="ARBA00023125"/>
    </source>
</evidence>
<dbReference type="GO" id="GO:0046872">
    <property type="term" value="F:metal ion binding"/>
    <property type="evidence" value="ECO:0007669"/>
    <property type="project" value="UniProtKB-KW"/>
</dbReference>
<keyword evidence="14" id="KW-1185">Reference proteome</keyword>
<keyword evidence="5" id="KW-0862">Zinc</keyword>
<evidence type="ECO:0000259" key="10">
    <source>
        <dbReference type="Pfam" id="PF01385"/>
    </source>
</evidence>
<evidence type="ECO:0000259" key="12">
    <source>
        <dbReference type="Pfam" id="PF12323"/>
    </source>
</evidence>
<comment type="similarity">
    <text evidence="1">In the C-terminal section; belongs to the transposase 35 family.</text>
</comment>
<gene>
    <name evidence="13" type="ORF">SAMN05216204_105161</name>
</gene>
<dbReference type="InterPro" id="IPR021027">
    <property type="entry name" value="Transposase_put_HTH"/>
</dbReference>
<proteinExistence type="inferred from homology"/>
<evidence type="ECO:0000256" key="4">
    <source>
        <dbReference type="ARBA" id="ARBA00022723"/>
    </source>
</evidence>
<evidence type="ECO:0000259" key="11">
    <source>
        <dbReference type="Pfam" id="PF07282"/>
    </source>
</evidence>
<keyword evidence="7" id="KW-0233">DNA recombination</keyword>
<sequence length="426" mass="47242">MIIEPGGGSVTGPRLITTGVCLVVQETPCSLAHKIRLAPNNVQATYFAKAAGTARFAYNWALARWQELYQASLADPARPKPNEAALRRELNTIKREQFPWMLDVTKNAPQMAIIQLGQAFDHFFAHRAGYPVFRHKGINDRFSVTNDQFRVEKKRIRMPKLGWVRMREALRFTGHIVSATVSRVAGHWYASITVDMPDGPPLPPAENQGAVGVDLGVTTLATLSNGETIPGPKSLRTLLKKLQTRSRALSRKVKGSRNRAKAKLKLARLHARIANLRKEGLHQLTTSITRRFHTIGIEDLNVKGMLGNRKLARAIADMGFHELRRQLDYKTALRGGRVVVADRWYPSSKLCSCCGYKLDTMVLGMRQWSCPGCSTLHDRDVNAAINLKKVAVSSTVAACGGEGAGPARERRVKPAPMKQESNSRQL</sequence>
<evidence type="ECO:0000256" key="8">
    <source>
        <dbReference type="SAM" id="Coils"/>
    </source>
</evidence>
<dbReference type="EMBL" id="FOLD01000005">
    <property type="protein sequence ID" value="SFC33751.1"/>
    <property type="molecule type" value="Genomic_DNA"/>
</dbReference>
<evidence type="ECO:0000256" key="3">
    <source>
        <dbReference type="ARBA" id="ARBA00022578"/>
    </source>
</evidence>
<evidence type="ECO:0000256" key="5">
    <source>
        <dbReference type="ARBA" id="ARBA00022833"/>
    </source>
</evidence>
<dbReference type="PANTHER" id="PTHR30405:SF25">
    <property type="entry name" value="RNA-GUIDED DNA ENDONUCLEASE INSQ-RELATED"/>
    <property type="match status" value="1"/>
</dbReference>
<dbReference type="InterPro" id="IPR051399">
    <property type="entry name" value="RNA-guided_DNA_endo/Transpos"/>
</dbReference>
<dbReference type="PANTHER" id="PTHR30405">
    <property type="entry name" value="TRANSPOSASE"/>
    <property type="match status" value="1"/>
</dbReference>
<evidence type="ECO:0000256" key="9">
    <source>
        <dbReference type="SAM" id="MobiDB-lite"/>
    </source>
</evidence>
<keyword evidence="6" id="KW-0238">DNA-binding</keyword>
<feature type="coiled-coil region" evidence="8">
    <location>
        <begin position="239"/>
        <end position="279"/>
    </location>
</feature>
<name>A0A1I1ICK3_9BURK</name>
<dbReference type="NCBIfam" id="NF040570">
    <property type="entry name" value="guided_TnpB"/>
    <property type="match status" value="1"/>
</dbReference>
<keyword evidence="4" id="KW-0479">Metal-binding</keyword>
<accession>A0A1I1ICK3</accession>
<feature type="domain" description="Transposase putative helix-turn-helix" evidence="12">
    <location>
        <begin position="31"/>
        <end position="71"/>
    </location>
</feature>
<dbReference type="AlphaFoldDB" id="A0A1I1ICK3"/>
<dbReference type="InterPro" id="IPR010095">
    <property type="entry name" value="Cas12f1-like_TNB"/>
</dbReference>
<dbReference type="Proteomes" id="UP000198639">
    <property type="component" value="Unassembled WGS sequence"/>
</dbReference>
<keyword evidence="8" id="KW-0175">Coiled coil</keyword>
<comment type="similarity">
    <text evidence="2">In the N-terminal section; belongs to the transposase 2 family.</text>
</comment>
<keyword evidence="3" id="KW-0815">Transposition</keyword>
<organism evidence="13 14">
    <name type="scientific">Massilia yuzhufengensis</name>
    <dbReference type="NCBI Taxonomy" id="1164594"/>
    <lineage>
        <taxon>Bacteria</taxon>
        <taxon>Pseudomonadati</taxon>
        <taxon>Pseudomonadota</taxon>
        <taxon>Betaproteobacteria</taxon>
        <taxon>Burkholderiales</taxon>
        <taxon>Oxalobacteraceae</taxon>
        <taxon>Telluria group</taxon>
        <taxon>Massilia</taxon>
    </lineage>
</organism>
<dbReference type="GO" id="GO:0032196">
    <property type="term" value="P:transposition"/>
    <property type="evidence" value="ECO:0007669"/>
    <property type="project" value="UniProtKB-KW"/>
</dbReference>